<name>A0A120DFL7_9VIBR</name>
<protein>
    <recommendedName>
        <fullName evidence="4">DUF1840 domain-containing protein</fullName>
    </recommendedName>
</protein>
<dbReference type="RefSeq" id="WP_060469052.1">
    <property type="nucleotide sequence ID" value="NZ_AP025515.1"/>
</dbReference>
<evidence type="ECO:0000313" key="2">
    <source>
        <dbReference type="EMBL" id="KWT99510.1"/>
    </source>
</evidence>
<proteinExistence type="predicted"/>
<reference evidence="2 3" key="1">
    <citation type="submission" date="2015-11" db="EMBL/GenBank/DDBJ databases">
        <title>Draft WGS of Vibrio toranzoniae.</title>
        <authorList>
            <person name="Lasa A."/>
            <person name="Romalde J.L."/>
        </authorList>
    </citation>
    <scope>NUCLEOTIDE SEQUENCE [LARGE SCALE GENOMIC DNA]</scope>
    <source>
        <strain evidence="2 3">Vb 10.8</strain>
    </source>
</reference>
<feature type="region of interest" description="Disordered" evidence="1">
    <location>
        <begin position="54"/>
        <end position="77"/>
    </location>
</feature>
<comment type="caution">
    <text evidence="2">The sequence shown here is derived from an EMBL/GenBank/DDBJ whole genome shotgun (WGS) entry which is preliminary data.</text>
</comment>
<dbReference type="Pfam" id="PF08895">
    <property type="entry name" value="DUF1840"/>
    <property type="match status" value="1"/>
</dbReference>
<feature type="compositionally biased region" description="Acidic residues" evidence="1">
    <location>
        <begin position="62"/>
        <end position="74"/>
    </location>
</feature>
<dbReference type="OrthoDB" id="5625523at2"/>
<organism evidence="2 3">
    <name type="scientific">Vibrio toranzoniae</name>
    <dbReference type="NCBI Taxonomy" id="1194427"/>
    <lineage>
        <taxon>Bacteria</taxon>
        <taxon>Pseudomonadati</taxon>
        <taxon>Pseudomonadota</taxon>
        <taxon>Gammaproteobacteria</taxon>
        <taxon>Vibrionales</taxon>
        <taxon>Vibrionaceae</taxon>
        <taxon>Vibrio</taxon>
    </lineage>
</organism>
<dbReference type="EMBL" id="LMXU01000032">
    <property type="protein sequence ID" value="KWT99510.1"/>
    <property type="molecule type" value="Genomic_DNA"/>
</dbReference>
<accession>A0A120DFL7</accession>
<evidence type="ECO:0000256" key="1">
    <source>
        <dbReference type="SAM" id="MobiDB-lite"/>
    </source>
</evidence>
<dbReference type="InterPro" id="IPR014991">
    <property type="entry name" value="DUF1840"/>
</dbReference>
<evidence type="ECO:0000313" key="3">
    <source>
        <dbReference type="Proteomes" id="UP000057389"/>
    </source>
</evidence>
<sequence length="112" mass="12216">MLITFNCKAHASVTMFGDVALHFIKMLGHSGTVPGAIDAEEVPQALNNLRKAIEAEQNQPAEQDDTDHENEDNSAEVPVNISSRAFPLIELLTAAIKEECEVIWEDGSGKQL</sequence>
<gene>
    <name evidence="2" type="ORF">APQ14_14240</name>
</gene>
<keyword evidence="3" id="KW-1185">Reference proteome</keyword>
<evidence type="ECO:0008006" key="4">
    <source>
        <dbReference type="Google" id="ProtNLM"/>
    </source>
</evidence>
<dbReference type="Proteomes" id="UP000057389">
    <property type="component" value="Unassembled WGS sequence"/>
</dbReference>
<dbReference type="GeneID" id="300180596"/>
<dbReference type="AlphaFoldDB" id="A0A120DFL7"/>